<reference evidence="3" key="1">
    <citation type="submission" date="2016-10" db="EMBL/GenBank/DDBJ databases">
        <authorList>
            <person name="Varghese N."/>
            <person name="Submissions S."/>
        </authorList>
    </citation>
    <scope>NUCLEOTIDE SEQUENCE [LARGE SCALE GENOMIC DNA]</scope>
    <source>
        <strain evidence="3">DSM 45237</strain>
    </source>
</reference>
<evidence type="ECO:0000256" key="1">
    <source>
        <dbReference type="SAM" id="Phobius"/>
    </source>
</evidence>
<proteinExistence type="predicted"/>
<feature type="transmembrane region" description="Helical" evidence="1">
    <location>
        <begin position="57"/>
        <end position="77"/>
    </location>
</feature>
<keyword evidence="3" id="KW-1185">Reference proteome</keyword>
<accession>A0A1H5Q044</accession>
<dbReference type="Proteomes" id="UP000181980">
    <property type="component" value="Unassembled WGS sequence"/>
</dbReference>
<dbReference type="AlphaFoldDB" id="A0A1H5Q044"/>
<dbReference type="EMBL" id="FNUC01000004">
    <property type="protein sequence ID" value="SEF18617.1"/>
    <property type="molecule type" value="Genomic_DNA"/>
</dbReference>
<protein>
    <submittedName>
        <fullName evidence="2">Uncharacterized protein</fullName>
    </submittedName>
</protein>
<feature type="transmembrane region" description="Helical" evidence="1">
    <location>
        <begin position="32"/>
        <end position="50"/>
    </location>
</feature>
<keyword evidence="1" id="KW-0472">Membrane</keyword>
<name>A0A1H5Q044_9ACTN</name>
<evidence type="ECO:0000313" key="2">
    <source>
        <dbReference type="EMBL" id="SEF18617.1"/>
    </source>
</evidence>
<gene>
    <name evidence="2" type="ORF">SAMN04488561_6682</name>
</gene>
<organism evidence="2 3">
    <name type="scientific">Jiangella alba</name>
    <dbReference type="NCBI Taxonomy" id="561176"/>
    <lineage>
        <taxon>Bacteria</taxon>
        <taxon>Bacillati</taxon>
        <taxon>Actinomycetota</taxon>
        <taxon>Actinomycetes</taxon>
        <taxon>Jiangellales</taxon>
        <taxon>Jiangellaceae</taxon>
        <taxon>Jiangella</taxon>
    </lineage>
</organism>
<keyword evidence="1" id="KW-1133">Transmembrane helix</keyword>
<dbReference type="STRING" id="561176.SAMN04488561_6682"/>
<sequence length="98" mass="10190">MGEGRRGSGPVRILEGMQAGILDWASTTAVDLQPVLRTVAVTVAIVFVIYKAVHSKFSLGTIIVSALAAGIFVWLVFNVDQLSDTIGEDLPGGSSSSG</sequence>
<evidence type="ECO:0000313" key="3">
    <source>
        <dbReference type="Proteomes" id="UP000181980"/>
    </source>
</evidence>
<keyword evidence="1" id="KW-0812">Transmembrane</keyword>